<reference evidence="2 3" key="1">
    <citation type="submission" date="2016-10" db="EMBL/GenBank/DDBJ databases">
        <authorList>
            <person name="de Groot N.N."/>
        </authorList>
    </citation>
    <scope>NUCLEOTIDE SEQUENCE [LARGE SCALE GENOMIC DNA]</scope>
    <source>
        <strain evidence="2 3">DSM 25186</strain>
    </source>
</reference>
<name>A0A1G9B256_9BACT</name>
<evidence type="ECO:0000313" key="2">
    <source>
        <dbReference type="EMBL" id="SDK33617.1"/>
    </source>
</evidence>
<evidence type="ECO:0000313" key="3">
    <source>
        <dbReference type="Proteomes" id="UP000198510"/>
    </source>
</evidence>
<gene>
    <name evidence="2" type="ORF">SAMN05421823_102487</name>
</gene>
<proteinExistence type="predicted"/>
<dbReference type="SUPFAM" id="SSF53448">
    <property type="entry name" value="Nucleotide-diphospho-sugar transferases"/>
    <property type="match status" value="1"/>
</dbReference>
<dbReference type="Pfam" id="PF00535">
    <property type="entry name" value="Glycos_transf_2"/>
    <property type="match status" value="1"/>
</dbReference>
<dbReference type="Proteomes" id="UP000198510">
    <property type="component" value="Unassembled WGS sequence"/>
</dbReference>
<dbReference type="AlphaFoldDB" id="A0A1G9B256"/>
<dbReference type="InterPro" id="IPR050834">
    <property type="entry name" value="Glycosyltransf_2"/>
</dbReference>
<dbReference type="STRING" id="1075417.SAMN05421823_102487"/>
<keyword evidence="2" id="KW-0808">Transferase</keyword>
<sequence>MEKLKISIVTPSYNQGKFIEEAIKSVAEQGYQNFEHIIIDGGSTDETVDILKKYPHLKWVSEPDEGQSDALNKGFLQATGDVIGWLNADDFYLPGTFRKVSQQMSNPSIAAVYSNVRFIDKDRNFIRNFISHRPLRWFMFFSCYIPSTTFFFRKEIVEQGILIDKTIDLSMDKDFFAHIMKAGYRMKYVNDFFAAFRWHDSNKSLESKEVRNTRYAEGITIINKHSPFYVEPTPENIHLYFKVEKKIQFVKGIMRLIS</sequence>
<keyword evidence="3" id="KW-1185">Reference proteome</keyword>
<evidence type="ECO:0000259" key="1">
    <source>
        <dbReference type="Pfam" id="PF00535"/>
    </source>
</evidence>
<dbReference type="CDD" id="cd06433">
    <property type="entry name" value="GT_2_WfgS_like"/>
    <property type="match status" value="1"/>
</dbReference>
<dbReference type="PANTHER" id="PTHR43685:SF2">
    <property type="entry name" value="GLYCOSYLTRANSFERASE 2-LIKE DOMAIN-CONTAINING PROTEIN"/>
    <property type="match status" value="1"/>
</dbReference>
<dbReference type="EMBL" id="FNFO01000002">
    <property type="protein sequence ID" value="SDK33617.1"/>
    <property type="molecule type" value="Genomic_DNA"/>
</dbReference>
<dbReference type="PANTHER" id="PTHR43685">
    <property type="entry name" value="GLYCOSYLTRANSFERASE"/>
    <property type="match status" value="1"/>
</dbReference>
<organism evidence="2 3">
    <name type="scientific">Catalinimonas alkaloidigena</name>
    <dbReference type="NCBI Taxonomy" id="1075417"/>
    <lineage>
        <taxon>Bacteria</taxon>
        <taxon>Pseudomonadati</taxon>
        <taxon>Bacteroidota</taxon>
        <taxon>Cytophagia</taxon>
        <taxon>Cytophagales</taxon>
        <taxon>Catalimonadaceae</taxon>
        <taxon>Catalinimonas</taxon>
    </lineage>
</organism>
<dbReference type="InterPro" id="IPR001173">
    <property type="entry name" value="Glyco_trans_2-like"/>
</dbReference>
<dbReference type="GO" id="GO:0016740">
    <property type="term" value="F:transferase activity"/>
    <property type="evidence" value="ECO:0007669"/>
    <property type="project" value="UniProtKB-KW"/>
</dbReference>
<dbReference type="InterPro" id="IPR029044">
    <property type="entry name" value="Nucleotide-diphossugar_trans"/>
</dbReference>
<protein>
    <submittedName>
        <fullName evidence="2">Glycosyl transferase family 2</fullName>
    </submittedName>
</protein>
<dbReference type="Gene3D" id="3.90.550.10">
    <property type="entry name" value="Spore Coat Polysaccharide Biosynthesis Protein SpsA, Chain A"/>
    <property type="match status" value="1"/>
</dbReference>
<accession>A0A1G9B256</accession>
<feature type="domain" description="Glycosyltransferase 2-like" evidence="1">
    <location>
        <begin position="7"/>
        <end position="136"/>
    </location>
</feature>